<evidence type="ECO:0000313" key="1">
    <source>
        <dbReference type="EMBL" id="KAH9752436.1"/>
    </source>
</evidence>
<sequence length="775" mass="87164">MGLLARLGYFSGKDLDIYDWLAHLFRGRAITDNILISTEIVHYLKRKKQGKVGVAALKIDMSKAYDHVEWNFLKFMMLRMGFAKGWVELIMLCVSTVSYQVIRNGVEVGPIIPSRGLRQGDPLSPYLFIICVEGLSSLIRNRERAWLIHGVKVARSTPAVSHLFFANDCLLFFKANHTEARIMKSLLAIYGAAFGQHVNYNKSVLSFSANVDKASLRQVCGILEVSATSTHGTYLGLPSLIGRKKSDVFSFIKERGGQGICWLRWDLLGKPKSVGGIGFKRIHDFNFAMLGKQCWKLMTHLHSLVARILKARYYPRSSFTDATVGFNPSYTWRLIMAAKHVVVKGSRIQIGSGQQIQINKDPWLPDADNGFITTVLDDSLATTMVNSLMVPGQRQWDNDLVADIFNTRDAALILQVPLSTREDDDRWFRLADTKGKFTVRSCYNVLNSAPNGSNSKVWKFLWRLEVPGKVKHFIWRALINVLPTADNLLSRKVDVFLICPICSAANEYVYHCLVECLFAQSCWLLSSLGTGRRCSSFFDCIEQIFIKCRKKECTLAVMVCWKLWLNRNDKVWNGHNGRAKSLVNVAGHYLFQWQEAKRKNFIIIEQVQLGHGSVCWGKPPLGWLKCNVDAGVFSSQGRYNFGGVIRDSGGCFVAAKCQSFSRLFHPREAEALAVREALSWIKNLQLSKVIVEIDCLNVYSALVSHYYSPNGFGLIIADCQALAQLVGEVRLSFMHRSANVTAHNVAMVGGSISGLGEWRDVPPPWLCPMLTISYD</sequence>
<proteinExistence type="predicted"/>
<dbReference type="EMBL" id="CM039174">
    <property type="protein sequence ID" value="KAH9752436.1"/>
    <property type="molecule type" value="Genomic_DNA"/>
</dbReference>
<evidence type="ECO:0000313" key="2">
    <source>
        <dbReference type="Proteomes" id="UP000829398"/>
    </source>
</evidence>
<keyword evidence="2" id="KW-1185">Reference proteome</keyword>
<gene>
    <name evidence="1" type="ORF">KPL71_014677</name>
</gene>
<keyword evidence="1" id="KW-0808">Transferase</keyword>
<keyword evidence="1" id="KW-0695">RNA-directed DNA polymerase</keyword>
<reference evidence="2" key="1">
    <citation type="journal article" date="2023" name="Hortic. Res.">
        <title>A chromosome-level phased genome enabling allele-level studies in sweet orange: a case study on citrus Huanglongbing tolerance.</title>
        <authorList>
            <person name="Wu B."/>
            <person name="Yu Q."/>
            <person name="Deng Z."/>
            <person name="Duan Y."/>
            <person name="Luo F."/>
            <person name="Gmitter F. Jr."/>
        </authorList>
    </citation>
    <scope>NUCLEOTIDE SEQUENCE [LARGE SCALE GENOMIC DNA]</scope>
    <source>
        <strain evidence="2">cv. Valencia</strain>
    </source>
</reference>
<dbReference type="Proteomes" id="UP000829398">
    <property type="component" value="Chromosome 5"/>
</dbReference>
<keyword evidence="1" id="KW-0548">Nucleotidyltransferase</keyword>
<organism evidence="1 2">
    <name type="scientific">Citrus sinensis</name>
    <name type="common">Sweet orange</name>
    <name type="synonym">Citrus aurantium var. sinensis</name>
    <dbReference type="NCBI Taxonomy" id="2711"/>
    <lineage>
        <taxon>Eukaryota</taxon>
        <taxon>Viridiplantae</taxon>
        <taxon>Streptophyta</taxon>
        <taxon>Embryophyta</taxon>
        <taxon>Tracheophyta</taxon>
        <taxon>Spermatophyta</taxon>
        <taxon>Magnoliopsida</taxon>
        <taxon>eudicotyledons</taxon>
        <taxon>Gunneridae</taxon>
        <taxon>Pentapetalae</taxon>
        <taxon>rosids</taxon>
        <taxon>malvids</taxon>
        <taxon>Sapindales</taxon>
        <taxon>Rutaceae</taxon>
        <taxon>Aurantioideae</taxon>
        <taxon>Citrus</taxon>
    </lineage>
</organism>
<protein>
    <submittedName>
        <fullName evidence="1">Reverse transcriptase/RNA-dependent DNA polymerase</fullName>
    </submittedName>
</protein>
<comment type="caution">
    <text evidence="1">The sequence shown here is derived from an EMBL/GenBank/DDBJ whole genome shotgun (WGS) entry which is preliminary data.</text>
</comment>
<name>A0ACB8KDH9_CITSI</name>
<accession>A0ACB8KDH9</accession>